<protein>
    <submittedName>
        <fullName evidence="1">Uncharacterized protein</fullName>
    </submittedName>
</protein>
<name>A0A6S7GDF1_PARCT</name>
<organism evidence="1 2">
    <name type="scientific">Paramuricea clavata</name>
    <name type="common">Red gorgonian</name>
    <name type="synonym">Violescent sea-whip</name>
    <dbReference type="NCBI Taxonomy" id="317549"/>
    <lineage>
        <taxon>Eukaryota</taxon>
        <taxon>Metazoa</taxon>
        <taxon>Cnidaria</taxon>
        <taxon>Anthozoa</taxon>
        <taxon>Octocorallia</taxon>
        <taxon>Malacalcyonacea</taxon>
        <taxon>Plexauridae</taxon>
        <taxon>Paramuricea</taxon>
    </lineage>
</organism>
<gene>
    <name evidence="1" type="ORF">PACLA_8A026625</name>
</gene>
<evidence type="ECO:0000313" key="1">
    <source>
        <dbReference type="EMBL" id="CAB3987332.1"/>
    </source>
</evidence>
<evidence type="ECO:0000313" key="2">
    <source>
        <dbReference type="Proteomes" id="UP001152795"/>
    </source>
</evidence>
<comment type="caution">
    <text evidence="1">The sequence shown here is derived from an EMBL/GenBank/DDBJ whole genome shotgun (WGS) entry which is preliminary data.</text>
</comment>
<accession>A0A6S7GDF1</accession>
<keyword evidence="2" id="KW-1185">Reference proteome</keyword>
<proteinExistence type="predicted"/>
<sequence>MKNCWKVSPSNRPTFSQIWQDLHDMLADNEKSYINLQQVEDDGLQTTVKPFKVITTDDKIDA</sequence>
<reference evidence="1" key="1">
    <citation type="submission" date="2020-04" db="EMBL/GenBank/DDBJ databases">
        <authorList>
            <person name="Alioto T."/>
            <person name="Alioto T."/>
            <person name="Gomez Garrido J."/>
        </authorList>
    </citation>
    <scope>NUCLEOTIDE SEQUENCE</scope>
    <source>
        <strain evidence="1">A484AB</strain>
    </source>
</reference>
<dbReference type="Proteomes" id="UP001152795">
    <property type="component" value="Unassembled WGS sequence"/>
</dbReference>
<dbReference type="OrthoDB" id="2413561at2759"/>
<dbReference type="EMBL" id="CACRXK020001157">
    <property type="protein sequence ID" value="CAB3987332.1"/>
    <property type="molecule type" value="Genomic_DNA"/>
</dbReference>
<dbReference type="AlphaFoldDB" id="A0A6S7GDF1"/>